<keyword evidence="2" id="KW-1185">Reference proteome</keyword>
<comment type="caution">
    <text evidence="1">The sequence shown here is derived from an EMBL/GenBank/DDBJ whole genome shotgun (WGS) entry which is preliminary data.</text>
</comment>
<dbReference type="AlphaFoldDB" id="A0A7X4HDY0"/>
<proteinExistence type="predicted"/>
<accession>A0A7X4HDY0</accession>
<gene>
    <name evidence="1" type="ORF">GTP77_15745</name>
</gene>
<dbReference type="EMBL" id="WWCU01000016">
    <property type="protein sequence ID" value="MYN08782.1"/>
    <property type="molecule type" value="Genomic_DNA"/>
</dbReference>
<sequence>MAIWPSAMQVVLGLPIVENLGGELVVIPEIINAGGAAIHHLMCHDITLGCARRLGPPHGYPVVLGDLERSGVARIRATFAGVGMLAGAQYLLTLRGSYTVDGISFPLALTRYVQLPAPTADAPRRLRARVASAVCTDFWNYELINEEDAGSGLDIVSFTLGMAAPITVTGIPLGWTMETDSLSFVRWSVLAQDQGAAGRIAPGRSASGFQLMSPHTRSEATLSTLAAWDQAAHGPGPVVEDYAVVPYRYGM</sequence>
<evidence type="ECO:0000313" key="2">
    <source>
        <dbReference type="Proteomes" id="UP000450676"/>
    </source>
</evidence>
<dbReference type="Proteomes" id="UP000450676">
    <property type="component" value="Unassembled WGS sequence"/>
</dbReference>
<reference evidence="1 2" key="1">
    <citation type="submission" date="2019-12" db="EMBL/GenBank/DDBJ databases">
        <title>Novel species isolated from a subtropical stream in China.</title>
        <authorList>
            <person name="Lu H."/>
        </authorList>
    </citation>
    <scope>NUCLEOTIDE SEQUENCE [LARGE SCALE GENOMIC DNA]</scope>
    <source>
        <strain evidence="1 2">FT127W</strain>
    </source>
</reference>
<protein>
    <submittedName>
        <fullName evidence="1">Uncharacterized protein</fullName>
    </submittedName>
</protein>
<evidence type="ECO:0000313" key="1">
    <source>
        <dbReference type="EMBL" id="MYN08782.1"/>
    </source>
</evidence>
<dbReference type="RefSeq" id="WP_161073096.1">
    <property type="nucleotide sequence ID" value="NZ_CP086370.1"/>
</dbReference>
<organism evidence="1 2">
    <name type="scientific">Pseudoduganella aquatica</name>
    <dbReference type="NCBI Taxonomy" id="2660641"/>
    <lineage>
        <taxon>Bacteria</taxon>
        <taxon>Pseudomonadati</taxon>
        <taxon>Pseudomonadota</taxon>
        <taxon>Betaproteobacteria</taxon>
        <taxon>Burkholderiales</taxon>
        <taxon>Oxalobacteraceae</taxon>
        <taxon>Telluria group</taxon>
        <taxon>Pseudoduganella</taxon>
    </lineage>
</organism>
<name>A0A7X4HDY0_9BURK</name>